<protein>
    <recommendedName>
        <fullName evidence="11">ABC3 transporter permease protein domain-containing protein</fullName>
    </recommendedName>
</protein>
<dbReference type="GO" id="GO:0005886">
    <property type="term" value="C:plasma membrane"/>
    <property type="evidence" value="ECO:0007669"/>
    <property type="project" value="UniProtKB-SubCell"/>
</dbReference>
<dbReference type="AlphaFoldDB" id="A0LEV4"/>
<dbReference type="OrthoDB" id="241967at2"/>
<dbReference type="InterPro" id="IPR003838">
    <property type="entry name" value="ABC3_permease_C"/>
</dbReference>
<evidence type="ECO:0000313" key="9">
    <source>
        <dbReference type="EMBL" id="ABK15956.1"/>
    </source>
</evidence>
<feature type="transmembrane region" description="Helical" evidence="6">
    <location>
        <begin position="302"/>
        <end position="327"/>
    </location>
</feature>
<accession>A0LEV4</accession>
<evidence type="ECO:0000259" key="7">
    <source>
        <dbReference type="Pfam" id="PF02687"/>
    </source>
</evidence>
<keyword evidence="5 6" id="KW-0472">Membrane</keyword>
<keyword evidence="10" id="KW-1185">Reference proteome</keyword>
<dbReference type="STRING" id="335543.Sfum_0255"/>
<keyword evidence="3 6" id="KW-0812">Transmembrane</keyword>
<feature type="transmembrane region" description="Helical" evidence="6">
    <location>
        <begin position="20"/>
        <end position="43"/>
    </location>
</feature>
<evidence type="ECO:0000256" key="1">
    <source>
        <dbReference type="ARBA" id="ARBA00004651"/>
    </source>
</evidence>
<dbReference type="KEGG" id="sfu:Sfum_0255"/>
<comment type="subcellular location">
    <subcellularLocation>
        <location evidence="1">Cell membrane</location>
        <topology evidence="1">Multi-pass membrane protein</topology>
    </subcellularLocation>
</comment>
<evidence type="ECO:0000313" key="10">
    <source>
        <dbReference type="Proteomes" id="UP000001784"/>
    </source>
</evidence>
<feature type="domain" description="MacB-like periplasmic core" evidence="8">
    <location>
        <begin position="19"/>
        <end position="226"/>
    </location>
</feature>
<dbReference type="PANTHER" id="PTHR30572:SF15">
    <property type="entry name" value="ABC TRANSPORTER PERMEASE"/>
    <property type="match status" value="1"/>
</dbReference>
<dbReference type="Proteomes" id="UP000001784">
    <property type="component" value="Chromosome"/>
</dbReference>
<keyword evidence="4 6" id="KW-1133">Transmembrane helix</keyword>
<dbReference type="RefSeq" id="WP_011697129.1">
    <property type="nucleotide sequence ID" value="NC_008554.1"/>
</dbReference>
<dbReference type="HOGENOM" id="CLU_000604_8_8_7"/>
<gene>
    <name evidence="9" type="ordered locus">Sfum_0255</name>
</gene>
<proteinExistence type="predicted"/>
<evidence type="ECO:0000256" key="2">
    <source>
        <dbReference type="ARBA" id="ARBA00022475"/>
    </source>
</evidence>
<name>A0LEV4_SYNFM</name>
<evidence type="ECO:0000259" key="8">
    <source>
        <dbReference type="Pfam" id="PF12704"/>
    </source>
</evidence>
<dbReference type="eggNOG" id="COG0577">
    <property type="taxonomic scope" value="Bacteria"/>
</dbReference>
<feature type="transmembrane region" description="Helical" evidence="6">
    <location>
        <begin position="348"/>
        <end position="372"/>
    </location>
</feature>
<sequence precursor="true">MFLLARYSYRNLWVRRLTTALTAGGMGLVIFVFAAVLMLAAGFQKTLVTTGSPDNAVFVRRSSEAEVQSLVSREEAAIVESMPEIGLGRDGTKLAAREAVILINLSRRDTGNLAHVTVRGINPKLSMQLRPRVRISAGREPRSGTSEILAGRSIMQRFAVGGLGQTMSFGSRTWTVVGILDAGGTGFDSEIWADVEVLMTTFRRSAYSSVIGRLREPSAFQDLRKRAMSDPRLTLETWRETDYYASQSELMARFIRILGLTLTLIFSLGAVIGSMVTMYSAVANRVSEIGTLRALGFRRATILTAFLLESVFLSLVGGGLGLAAASFMNRISVSTMNWQTFSELSFRFALDSSIVVNALAFAVVMGLVGGILPALRAARMNIVTALRLQ</sequence>
<dbReference type="Pfam" id="PF02687">
    <property type="entry name" value="FtsX"/>
    <property type="match status" value="1"/>
</dbReference>
<dbReference type="InParanoid" id="A0LEV4"/>
<dbReference type="InterPro" id="IPR050250">
    <property type="entry name" value="Macrolide_Exporter_MacB"/>
</dbReference>
<evidence type="ECO:0008006" key="11">
    <source>
        <dbReference type="Google" id="ProtNLM"/>
    </source>
</evidence>
<evidence type="ECO:0000256" key="6">
    <source>
        <dbReference type="SAM" id="Phobius"/>
    </source>
</evidence>
<dbReference type="InterPro" id="IPR025857">
    <property type="entry name" value="MacB_PCD"/>
</dbReference>
<reference evidence="9 10" key="1">
    <citation type="submission" date="2006-10" db="EMBL/GenBank/DDBJ databases">
        <title>Complete sequence of Syntrophobacter fumaroxidans MPOB.</title>
        <authorList>
            <consortium name="US DOE Joint Genome Institute"/>
            <person name="Copeland A."/>
            <person name="Lucas S."/>
            <person name="Lapidus A."/>
            <person name="Barry K."/>
            <person name="Detter J.C."/>
            <person name="Glavina del Rio T."/>
            <person name="Hammon N."/>
            <person name="Israni S."/>
            <person name="Pitluck S."/>
            <person name="Goltsman E.G."/>
            <person name="Martinez M."/>
            <person name="Schmutz J."/>
            <person name="Larimer F."/>
            <person name="Land M."/>
            <person name="Hauser L."/>
            <person name="Kyrpides N."/>
            <person name="Kim E."/>
            <person name="Boone D.R."/>
            <person name="Brockman F."/>
            <person name="Culley D."/>
            <person name="Ferry J."/>
            <person name="Gunsalus R."/>
            <person name="McInerney M.J."/>
            <person name="Morrison M."/>
            <person name="Plugge C."/>
            <person name="Rohlin L."/>
            <person name="Scholten J."/>
            <person name="Sieber J."/>
            <person name="Stams A.J.M."/>
            <person name="Worm P."/>
            <person name="Henstra A.M."/>
            <person name="Richardson P."/>
        </authorList>
    </citation>
    <scope>NUCLEOTIDE SEQUENCE [LARGE SCALE GENOMIC DNA]</scope>
    <source>
        <strain evidence="10">DSM 10017 / MPOB</strain>
    </source>
</reference>
<dbReference type="PANTHER" id="PTHR30572">
    <property type="entry name" value="MEMBRANE COMPONENT OF TRANSPORTER-RELATED"/>
    <property type="match status" value="1"/>
</dbReference>
<feature type="domain" description="ABC3 transporter permease C-terminal" evidence="7">
    <location>
        <begin position="262"/>
        <end position="382"/>
    </location>
</feature>
<organism evidence="9 10">
    <name type="scientific">Syntrophobacter fumaroxidans (strain DSM 10017 / MPOB)</name>
    <dbReference type="NCBI Taxonomy" id="335543"/>
    <lineage>
        <taxon>Bacteria</taxon>
        <taxon>Pseudomonadati</taxon>
        <taxon>Thermodesulfobacteriota</taxon>
        <taxon>Syntrophobacteria</taxon>
        <taxon>Syntrophobacterales</taxon>
        <taxon>Syntrophobacteraceae</taxon>
        <taxon>Syntrophobacter</taxon>
    </lineage>
</organism>
<dbReference type="EMBL" id="CP000478">
    <property type="protein sequence ID" value="ABK15956.1"/>
    <property type="molecule type" value="Genomic_DNA"/>
</dbReference>
<keyword evidence="2" id="KW-1003">Cell membrane</keyword>
<evidence type="ECO:0000256" key="5">
    <source>
        <dbReference type="ARBA" id="ARBA00023136"/>
    </source>
</evidence>
<dbReference type="Pfam" id="PF12704">
    <property type="entry name" value="MacB_PCD"/>
    <property type="match status" value="1"/>
</dbReference>
<dbReference type="GO" id="GO:0022857">
    <property type="term" value="F:transmembrane transporter activity"/>
    <property type="evidence" value="ECO:0007669"/>
    <property type="project" value="TreeGrafter"/>
</dbReference>
<feature type="transmembrane region" description="Helical" evidence="6">
    <location>
        <begin position="257"/>
        <end position="282"/>
    </location>
</feature>
<evidence type="ECO:0000256" key="3">
    <source>
        <dbReference type="ARBA" id="ARBA00022692"/>
    </source>
</evidence>
<evidence type="ECO:0000256" key="4">
    <source>
        <dbReference type="ARBA" id="ARBA00022989"/>
    </source>
</evidence>